<dbReference type="EMBL" id="JH719381">
    <property type="protein sequence ID" value="EJB05996.1"/>
    <property type="molecule type" value="Genomic_DNA"/>
</dbReference>
<reference evidence="1 2" key="1">
    <citation type="submission" date="2012-02" db="EMBL/GenBank/DDBJ databases">
        <title>Improved High-Quality Draft Sequence of Rhizobium leguminosarum bv. trifolii WSM597.</title>
        <authorList>
            <consortium name="US DOE Joint Genome Institute"/>
            <person name="Lucas S."/>
            <person name="Han J."/>
            <person name="Lapidus A."/>
            <person name="Cheng J.-F."/>
            <person name="Goodwin L."/>
            <person name="Pitluck S."/>
            <person name="Peters L."/>
            <person name="Ovchinnikova G."/>
            <person name="Held B."/>
            <person name="Detter J.C."/>
            <person name="Han C."/>
            <person name="Tapia R."/>
            <person name="Land M."/>
            <person name="Hauser L."/>
            <person name="Kyrpides N."/>
            <person name="Ivanova N."/>
            <person name="Pagani I."/>
            <person name="Brau L."/>
            <person name="Yates R."/>
            <person name="O'Hara G."/>
            <person name="Rui T."/>
            <person name="Howieson J."/>
            <person name="Reeve W."/>
            <person name="Woyke T."/>
        </authorList>
    </citation>
    <scope>NUCLEOTIDE SEQUENCE [LARGE SCALE GENOMIC DNA]</scope>
    <source>
        <strain evidence="1 2">WSM597</strain>
    </source>
</reference>
<dbReference type="HOGENOM" id="CLU_2938553_0_0_5"/>
<dbReference type="Proteomes" id="UP000005092">
    <property type="component" value="Unassembled WGS sequence"/>
</dbReference>
<protein>
    <submittedName>
        <fullName evidence="1">Uncharacterized protein</fullName>
    </submittedName>
</protein>
<proteinExistence type="predicted"/>
<evidence type="ECO:0000313" key="1">
    <source>
        <dbReference type="EMBL" id="EJB05996.1"/>
    </source>
</evidence>
<evidence type="ECO:0000313" key="2">
    <source>
        <dbReference type="Proteomes" id="UP000005092"/>
    </source>
</evidence>
<accession>I9XAJ3</accession>
<dbReference type="RefSeq" id="WP_003590904.1">
    <property type="nucleotide sequence ID" value="NZ_JH719381.1"/>
</dbReference>
<organism evidence="1 2">
    <name type="scientific">Rhizobium leguminosarum bv. trifolii WSM597</name>
    <dbReference type="NCBI Taxonomy" id="754764"/>
    <lineage>
        <taxon>Bacteria</taxon>
        <taxon>Pseudomonadati</taxon>
        <taxon>Pseudomonadota</taxon>
        <taxon>Alphaproteobacteria</taxon>
        <taxon>Hyphomicrobiales</taxon>
        <taxon>Rhizobiaceae</taxon>
        <taxon>Rhizobium/Agrobacterium group</taxon>
        <taxon>Rhizobium</taxon>
    </lineage>
</organism>
<dbReference type="AlphaFoldDB" id="I9XAJ3"/>
<gene>
    <name evidence="1" type="ORF">Rleg9DRAFT_4888</name>
</gene>
<sequence length="60" mass="6798">MGTISILKSARLMDVVDESVLDRMKNPLENNQSRLRIDIEDGSVGYLTWRARCTDTLGNE</sequence>
<name>I9XAJ3_RHILT</name>